<evidence type="ECO:0000313" key="2">
    <source>
        <dbReference type="Proteomes" id="UP000826195"/>
    </source>
</evidence>
<accession>A0AAV7ITE5</accession>
<dbReference type="Proteomes" id="UP000826195">
    <property type="component" value="Unassembled WGS sequence"/>
</dbReference>
<dbReference type="EMBL" id="JAHXZJ010000747">
    <property type="protein sequence ID" value="KAH0557412.1"/>
    <property type="molecule type" value="Genomic_DNA"/>
</dbReference>
<protein>
    <submittedName>
        <fullName evidence="1">Uncharacterized protein</fullName>
    </submittedName>
</protein>
<gene>
    <name evidence="1" type="ORF">KQX54_005617</name>
</gene>
<keyword evidence="2" id="KW-1185">Reference proteome</keyword>
<comment type="caution">
    <text evidence="1">The sequence shown here is derived from an EMBL/GenBank/DDBJ whole genome shotgun (WGS) entry which is preliminary data.</text>
</comment>
<name>A0AAV7ITE5_COTGL</name>
<organism evidence="1 2">
    <name type="scientific">Cotesia glomerata</name>
    <name type="common">Lepidopteran parasitic wasp</name>
    <name type="synonym">Apanteles glomeratus</name>
    <dbReference type="NCBI Taxonomy" id="32391"/>
    <lineage>
        <taxon>Eukaryota</taxon>
        <taxon>Metazoa</taxon>
        <taxon>Ecdysozoa</taxon>
        <taxon>Arthropoda</taxon>
        <taxon>Hexapoda</taxon>
        <taxon>Insecta</taxon>
        <taxon>Pterygota</taxon>
        <taxon>Neoptera</taxon>
        <taxon>Endopterygota</taxon>
        <taxon>Hymenoptera</taxon>
        <taxon>Apocrita</taxon>
        <taxon>Ichneumonoidea</taxon>
        <taxon>Braconidae</taxon>
        <taxon>Microgastrinae</taxon>
        <taxon>Cotesia</taxon>
    </lineage>
</organism>
<reference evidence="1 2" key="1">
    <citation type="journal article" date="2021" name="J. Hered.">
        <title>A chromosome-level genome assembly of the parasitoid wasp, Cotesia glomerata (Hymenoptera: Braconidae).</title>
        <authorList>
            <person name="Pinto B.J."/>
            <person name="Weis J.J."/>
            <person name="Gamble T."/>
            <person name="Ode P.J."/>
            <person name="Paul R."/>
            <person name="Zaspel J.M."/>
        </authorList>
    </citation>
    <scope>NUCLEOTIDE SEQUENCE [LARGE SCALE GENOMIC DNA]</scope>
    <source>
        <strain evidence="1">CgM1</strain>
    </source>
</reference>
<dbReference type="AlphaFoldDB" id="A0AAV7ITE5"/>
<sequence>MQQQQANEVATVEGKLLESISMESCISEKSNPVVLVSNDIINVIGESLWTKEMIPIISIAENFEISNESVIFLPKLPTYILSTNELQTILQKIKSSPWWNIKSYFFIVEISQECNDNDAWNILQDIWKINLLSSLFICRDTDNTVTLYTYNPYAQYAPHPWQHVNSIFKKQGQQWTLFKKLYSSGTSIKICSIKNFIRS</sequence>
<proteinExistence type="predicted"/>
<evidence type="ECO:0000313" key="1">
    <source>
        <dbReference type="EMBL" id="KAH0557412.1"/>
    </source>
</evidence>